<evidence type="ECO:0000313" key="2">
    <source>
        <dbReference type="Proteomes" id="UP000237968"/>
    </source>
</evidence>
<protein>
    <submittedName>
        <fullName evidence="1">Uncharacterized protein</fullName>
    </submittedName>
</protein>
<dbReference type="OrthoDB" id="5500472at2"/>
<dbReference type="Proteomes" id="UP000237968">
    <property type="component" value="Unassembled WGS sequence"/>
</dbReference>
<sequence length="146" mass="16608">MTEHSDDHEIIPVFVKSVIDDGASRRLDPDHFANFEEYRAAVEEHCSMLAERFGGEDVLLWRGQPTSVRRMARMFLECAGQRKIVLPAWNRHRFEASTGIDCTAMFDRRGSFKPLEAAAIAEAFLDSPAAENYVDGARYFFGHRVP</sequence>
<gene>
    <name evidence="1" type="ORF">ENSA5_09780</name>
</gene>
<dbReference type="EMBL" id="PVNK01000055">
    <property type="protein sequence ID" value="PRQ04194.1"/>
    <property type="molecule type" value="Genomic_DNA"/>
</dbReference>
<keyword evidence="2" id="KW-1185">Reference proteome</keyword>
<organism evidence="1 2">
    <name type="scientific">Enhygromyxa salina</name>
    <dbReference type="NCBI Taxonomy" id="215803"/>
    <lineage>
        <taxon>Bacteria</taxon>
        <taxon>Pseudomonadati</taxon>
        <taxon>Myxococcota</taxon>
        <taxon>Polyangia</taxon>
        <taxon>Nannocystales</taxon>
        <taxon>Nannocystaceae</taxon>
        <taxon>Enhygromyxa</taxon>
    </lineage>
</organism>
<dbReference type="RefSeq" id="WP_146155338.1">
    <property type="nucleotide sequence ID" value="NZ_PVNK01000055.1"/>
</dbReference>
<dbReference type="AlphaFoldDB" id="A0A2S9YGF9"/>
<reference evidence="1 2" key="1">
    <citation type="submission" date="2018-03" db="EMBL/GenBank/DDBJ databases">
        <title>Draft Genome Sequences of the Obligatory Marine Myxobacteria Enhygromyxa salina SWB005.</title>
        <authorList>
            <person name="Poehlein A."/>
            <person name="Moghaddam J.A."/>
            <person name="Harms H."/>
            <person name="Alanjari M."/>
            <person name="Koenig G.M."/>
            <person name="Daniel R."/>
            <person name="Schaeberle T.F."/>
        </authorList>
    </citation>
    <scope>NUCLEOTIDE SEQUENCE [LARGE SCALE GENOMIC DNA]</scope>
    <source>
        <strain evidence="1 2">SWB005</strain>
    </source>
</reference>
<name>A0A2S9YGF9_9BACT</name>
<proteinExistence type="predicted"/>
<comment type="caution">
    <text evidence="1">The sequence shown here is derived from an EMBL/GenBank/DDBJ whole genome shotgun (WGS) entry which is preliminary data.</text>
</comment>
<accession>A0A2S9YGF9</accession>
<evidence type="ECO:0000313" key="1">
    <source>
        <dbReference type="EMBL" id="PRQ04194.1"/>
    </source>
</evidence>